<dbReference type="PANTHER" id="PTHR33452">
    <property type="entry name" value="OXIDOREDUCTASE CATD-RELATED"/>
    <property type="match status" value="1"/>
</dbReference>
<feature type="transmembrane region" description="Helical" evidence="7">
    <location>
        <begin position="57"/>
        <end position="78"/>
    </location>
</feature>
<keyword evidence="9" id="KW-1185">Reference proteome</keyword>
<dbReference type="EMBL" id="CP003470">
    <property type="protein sequence ID" value="AGG87275.1"/>
    <property type="molecule type" value="Genomic_DNA"/>
</dbReference>
<name>I4WUS1_9GAMM</name>
<reference evidence="8 9" key="1">
    <citation type="submission" date="2012-04" db="EMBL/GenBank/DDBJ databases">
        <title>Complete genome of Rhodanobacter sp. 2APBS1.</title>
        <authorList>
            <consortium name="US DOE Joint Genome Institute"/>
            <person name="Huntemann M."/>
            <person name="Wei C.-L."/>
            <person name="Han J."/>
            <person name="Detter J.C."/>
            <person name="Han C."/>
            <person name="Tapia R."/>
            <person name="Munk A.C.C."/>
            <person name="Chen A."/>
            <person name="Krypides N."/>
            <person name="Mavromatis K."/>
            <person name="Markowitz V."/>
            <person name="Szeto E."/>
            <person name="Ivanova N."/>
            <person name="Mikhailova N."/>
            <person name="Ovchinnikova G."/>
            <person name="Pagani I."/>
            <person name="Pati A."/>
            <person name="Goodwin L."/>
            <person name="Peters L."/>
            <person name="Pitluck S."/>
            <person name="Woyke T."/>
            <person name="Prakash O."/>
            <person name="Elkins J."/>
            <person name="Brown S."/>
            <person name="Palumbo A."/>
            <person name="Hemme C."/>
            <person name="Zhou J."/>
            <person name="Watson D."/>
            <person name="Jardine P."/>
            <person name="Kostka J."/>
            <person name="Green S."/>
        </authorList>
    </citation>
    <scope>NUCLEOTIDE SEQUENCE [LARGE SCALE GENOMIC DNA]</scope>
    <source>
        <strain evidence="8 9">2APBS1</strain>
    </source>
</reference>
<evidence type="ECO:0000256" key="5">
    <source>
        <dbReference type="ARBA" id="ARBA00022989"/>
    </source>
</evidence>
<accession>I4WUS1</accession>
<sequence length="116" mass="12095">MAQLFIISGWQKLIGFSGTEGYLASMGIPMVGLVTPLVILIELGGGLALLFGFKTRWVAAVIALFSVGSALVAHTHFADQAQAINFMKNLSIAGGLLWFVRNGGGTASVDAQIGSK</sequence>
<proteinExistence type="inferred from homology"/>
<dbReference type="InterPro" id="IPR032808">
    <property type="entry name" value="DoxX"/>
</dbReference>
<keyword evidence="4 7" id="KW-0812">Transmembrane</keyword>
<dbReference type="AlphaFoldDB" id="I4WUS1"/>
<dbReference type="Proteomes" id="UP000011859">
    <property type="component" value="Chromosome"/>
</dbReference>
<evidence type="ECO:0000256" key="4">
    <source>
        <dbReference type="ARBA" id="ARBA00022692"/>
    </source>
</evidence>
<dbReference type="InterPro" id="IPR051907">
    <property type="entry name" value="DoxX-like_oxidoreductase"/>
</dbReference>
<keyword evidence="3" id="KW-1003">Cell membrane</keyword>
<evidence type="ECO:0000256" key="6">
    <source>
        <dbReference type="ARBA" id="ARBA00023136"/>
    </source>
</evidence>
<evidence type="ECO:0000256" key="2">
    <source>
        <dbReference type="ARBA" id="ARBA00006679"/>
    </source>
</evidence>
<dbReference type="PATRIC" id="fig|666685.9.peg.1616"/>
<evidence type="ECO:0000256" key="3">
    <source>
        <dbReference type="ARBA" id="ARBA00022475"/>
    </source>
</evidence>
<comment type="similarity">
    <text evidence="2">Belongs to the DoxX family.</text>
</comment>
<dbReference type="PANTHER" id="PTHR33452:SF1">
    <property type="entry name" value="INNER MEMBRANE PROTEIN YPHA-RELATED"/>
    <property type="match status" value="1"/>
</dbReference>
<organism evidence="8 9">
    <name type="scientific">Rhodanobacter denitrificans</name>
    <dbReference type="NCBI Taxonomy" id="666685"/>
    <lineage>
        <taxon>Bacteria</taxon>
        <taxon>Pseudomonadati</taxon>
        <taxon>Pseudomonadota</taxon>
        <taxon>Gammaproteobacteria</taxon>
        <taxon>Lysobacterales</taxon>
        <taxon>Rhodanobacteraceae</taxon>
        <taxon>Rhodanobacter</taxon>
    </lineage>
</organism>
<evidence type="ECO:0000313" key="8">
    <source>
        <dbReference type="EMBL" id="AGG87275.1"/>
    </source>
</evidence>
<gene>
    <name evidence="8" type="ORF">R2APBS1_0092</name>
</gene>
<comment type="subcellular location">
    <subcellularLocation>
        <location evidence="1">Cell membrane</location>
        <topology evidence="1">Multi-pass membrane protein</topology>
    </subcellularLocation>
</comment>
<dbReference type="Pfam" id="PF07681">
    <property type="entry name" value="DoxX"/>
    <property type="match status" value="1"/>
</dbReference>
<evidence type="ECO:0000313" key="9">
    <source>
        <dbReference type="Proteomes" id="UP000011859"/>
    </source>
</evidence>
<feature type="transmembrane region" description="Helical" evidence="7">
    <location>
        <begin position="21"/>
        <end position="51"/>
    </location>
</feature>
<dbReference type="RefSeq" id="WP_007510212.1">
    <property type="nucleotide sequence ID" value="NC_020541.1"/>
</dbReference>
<dbReference type="eggNOG" id="COG2259">
    <property type="taxonomic scope" value="Bacteria"/>
</dbReference>
<keyword evidence="5 7" id="KW-1133">Transmembrane helix</keyword>
<evidence type="ECO:0000256" key="1">
    <source>
        <dbReference type="ARBA" id="ARBA00004651"/>
    </source>
</evidence>
<dbReference type="OrthoDB" id="9792760at2"/>
<dbReference type="HOGENOM" id="CLU_058421_8_3_6"/>
<dbReference type="KEGG" id="rhd:R2APBS1_0092"/>
<evidence type="ECO:0000256" key="7">
    <source>
        <dbReference type="SAM" id="Phobius"/>
    </source>
</evidence>
<dbReference type="GO" id="GO:0005886">
    <property type="term" value="C:plasma membrane"/>
    <property type="evidence" value="ECO:0007669"/>
    <property type="project" value="UniProtKB-SubCell"/>
</dbReference>
<keyword evidence="6 7" id="KW-0472">Membrane</keyword>
<protein>
    <submittedName>
        <fullName evidence="8">Putative membrane protein</fullName>
    </submittedName>
</protein>
<accession>M4NA51</accession>